<dbReference type="SUPFAM" id="SSF53448">
    <property type="entry name" value="Nucleotide-diphospho-sugar transferases"/>
    <property type="match status" value="1"/>
</dbReference>
<dbReference type="RefSeq" id="WP_345215594.1">
    <property type="nucleotide sequence ID" value="NZ_BAABGN010000006.1"/>
</dbReference>
<name>A0ABP8L3S9_9MICO</name>
<dbReference type="InterPro" id="IPR001173">
    <property type="entry name" value="Glyco_trans_2-like"/>
</dbReference>
<dbReference type="Pfam" id="PF00535">
    <property type="entry name" value="Glycos_transf_2"/>
    <property type="match status" value="1"/>
</dbReference>
<sequence>MKKVSVVVPAYKPGDGINRVVTSIETQTLPQDEFELIVVDDGSPDDTWERLQEIRDAHDNVRIERIENSGWPSRPRNIGIDMAEGEYVLFMDHDDALFPDGLRASYEFAKANDADILSPKESKTSDVGWGIGNYTGDIGNALPKRGINALFPMMPHKFYKTSLLREHHIRFPEGRRMLWEDVYFNISAYKHAKVISILSDTPVYLWVETSRNSSATYTPREEDYWTKLDRLFDFIHAELPGEEHEAARGSMIRHQYNTRVVNRVWSELGQPGDEWIDMALERFRDLVERYVPADVDARMPPLTRPRAHLLRLGRIDLARRLRAYEAGLSGVSTTTDVAWDGDVLRVSATARWTTSRGPLVLLRRGDRLVRAVPDEVLAAVPEEYLDVTDHVRKGSSLITVRDRAKNVTWELPTKAELAIEPISSEDAAGRAARPEAVTATVRASAAVDIRSAAAGAPLAGPLWDFHVKNTLLGTSQHKNLKTRTPVRAALLRGRSAIAYTNRDGNLSLDLAQKVRDIVGYARPLVEDATLARVGRKGLVRFDLPIADVATAGYTELRGTMSLSSAGSLPARVALSGRLHSLPKVGPVLRRALGAQPARLVGDTDGAHVEGFFRAAPGTYKMAFRFQGRTVVSPLVVRVPLHGTPQFERAGTAKSAASTTSASTGGER</sequence>
<dbReference type="Gene3D" id="3.90.550.10">
    <property type="entry name" value="Spore Coat Polysaccharide Biosynthesis Protein SpsA, Chain A"/>
    <property type="match status" value="1"/>
</dbReference>
<gene>
    <name evidence="4" type="ORF">GCM10023169_14600</name>
</gene>
<comment type="caution">
    <text evidence="4">The sequence shown here is derived from an EMBL/GenBank/DDBJ whole genome shotgun (WGS) entry which is preliminary data.</text>
</comment>
<evidence type="ECO:0000256" key="1">
    <source>
        <dbReference type="SAM" id="MobiDB-lite"/>
    </source>
</evidence>
<feature type="compositionally biased region" description="Low complexity" evidence="1">
    <location>
        <begin position="649"/>
        <end position="667"/>
    </location>
</feature>
<evidence type="ECO:0000313" key="4">
    <source>
        <dbReference type="EMBL" id="GAA4421591.1"/>
    </source>
</evidence>
<accession>A0ABP8L3S9</accession>
<dbReference type="PANTHER" id="PTHR22916:SF3">
    <property type="entry name" value="UDP-GLCNAC:BETAGAL BETA-1,3-N-ACETYLGLUCOSAMINYLTRANSFERASE-LIKE PROTEIN 1"/>
    <property type="match status" value="1"/>
</dbReference>
<evidence type="ECO:0000259" key="2">
    <source>
        <dbReference type="Pfam" id="PF00535"/>
    </source>
</evidence>
<organism evidence="4 5">
    <name type="scientific">Georgenia halophila</name>
    <dbReference type="NCBI Taxonomy" id="620889"/>
    <lineage>
        <taxon>Bacteria</taxon>
        <taxon>Bacillati</taxon>
        <taxon>Actinomycetota</taxon>
        <taxon>Actinomycetes</taxon>
        <taxon>Micrococcales</taxon>
        <taxon>Bogoriellaceae</taxon>
        <taxon>Georgenia</taxon>
    </lineage>
</organism>
<dbReference type="InterPro" id="IPR054028">
    <property type="entry name" value="TarS/TarP_linker"/>
</dbReference>
<feature type="domain" description="Glycosyltransferase 2-like" evidence="2">
    <location>
        <begin position="5"/>
        <end position="126"/>
    </location>
</feature>
<dbReference type="Proteomes" id="UP001500622">
    <property type="component" value="Unassembled WGS sequence"/>
</dbReference>
<keyword evidence="5" id="KW-1185">Reference proteome</keyword>
<dbReference type="EMBL" id="BAABGN010000006">
    <property type="protein sequence ID" value="GAA4421591.1"/>
    <property type="molecule type" value="Genomic_DNA"/>
</dbReference>
<dbReference type="PANTHER" id="PTHR22916">
    <property type="entry name" value="GLYCOSYLTRANSFERASE"/>
    <property type="match status" value="1"/>
</dbReference>
<reference evidence="5" key="1">
    <citation type="journal article" date="2019" name="Int. J. Syst. Evol. Microbiol.">
        <title>The Global Catalogue of Microorganisms (GCM) 10K type strain sequencing project: providing services to taxonomists for standard genome sequencing and annotation.</title>
        <authorList>
            <consortium name="The Broad Institute Genomics Platform"/>
            <consortium name="The Broad Institute Genome Sequencing Center for Infectious Disease"/>
            <person name="Wu L."/>
            <person name="Ma J."/>
        </authorList>
    </citation>
    <scope>NUCLEOTIDE SEQUENCE [LARGE SCALE GENOMIC DNA]</scope>
    <source>
        <strain evidence="5">JCM 17810</strain>
    </source>
</reference>
<protein>
    <submittedName>
        <fullName evidence="4">Glycosyltransferase</fullName>
    </submittedName>
</protein>
<proteinExistence type="predicted"/>
<dbReference type="CDD" id="cd00761">
    <property type="entry name" value="Glyco_tranf_GTA_type"/>
    <property type="match status" value="1"/>
</dbReference>
<feature type="domain" description="TarS/TarP linker" evidence="3">
    <location>
        <begin position="222"/>
        <end position="321"/>
    </location>
</feature>
<feature type="region of interest" description="Disordered" evidence="1">
    <location>
        <begin position="647"/>
        <end position="667"/>
    </location>
</feature>
<dbReference type="InterPro" id="IPR029044">
    <property type="entry name" value="Nucleotide-diphossugar_trans"/>
</dbReference>
<dbReference type="Pfam" id="PF22181">
    <property type="entry name" value="TarS_linker"/>
    <property type="match status" value="1"/>
</dbReference>
<evidence type="ECO:0000259" key="3">
    <source>
        <dbReference type="Pfam" id="PF22181"/>
    </source>
</evidence>
<evidence type="ECO:0000313" key="5">
    <source>
        <dbReference type="Proteomes" id="UP001500622"/>
    </source>
</evidence>